<keyword evidence="3" id="KW-1185">Reference proteome</keyword>
<name>A0A9J6DCU7_RHIMP</name>
<dbReference type="Proteomes" id="UP000821866">
    <property type="component" value="Chromosome 8"/>
</dbReference>
<dbReference type="PANTHER" id="PTHR17608:SF4">
    <property type="entry name" value="GENETIC SUPPRESSOR ELEMENT 1"/>
    <property type="match status" value="1"/>
</dbReference>
<sequence>MERSRRNGAVCKESCLGNTSHRPVVAKRKLISVRLHCPIAAQGKPYSRDFAHEFHESVLQHSQQQQEQEQLHQLIDEPVLMELGEEGREDRAGSVPAPFQWPGVEAIMESYSHYSQERHMERVLLTDRERQLRAEQQQLQEEAQRLRIRMAELYQSKKCLDEERQQQQVTIDNLKKCLRLVR</sequence>
<dbReference type="VEuPathDB" id="VectorBase:LOC119176594"/>
<evidence type="ECO:0000256" key="1">
    <source>
        <dbReference type="SAM" id="Coils"/>
    </source>
</evidence>
<reference evidence="2" key="2">
    <citation type="submission" date="2021-09" db="EMBL/GenBank/DDBJ databases">
        <authorList>
            <person name="Jia N."/>
            <person name="Wang J."/>
            <person name="Shi W."/>
            <person name="Du L."/>
            <person name="Sun Y."/>
            <person name="Zhan W."/>
            <person name="Jiang J."/>
            <person name="Wang Q."/>
            <person name="Zhang B."/>
            <person name="Ji P."/>
            <person name="Sakyi L.B."/>
            <person name="Cui X."/>
            <person name="Yuan T."/>
            <person name="Jiang B."/>
            <person name="Yang W."/>
            <person name="Lam T.T.-Y."/>
            <person name="Chang Q."/>
            <person name="Ding S."/>
            <person name="Wang X."/>
            <person name="Zhu J."/>
            <person name="Ruan X."/>
            <person name="Zhao L."/>
            <person name="Wei J."/>
            <person name="Que T."/>
            <person name="Du C."/>
            <person name="Cheng J."/>
            <person name="Dai P."/>
            <person name="Han X."/>
            <person name="Huang E."/>
            <person name="Gao Y."/>
            <person name="Liu J."/>
            <person name="Shao H."/>
            <person name="Ye R."/>
            <person name="Li L."/>
            <person name="Wei W."/>
            <person name="Wang X."/>
            <person name="Wang C."/>
            <person name="Huo Q."/>
            <person name="Li W."/>
            <person name="Guo W."/>
            <person name="Chen H."/>
            <person name="Chen S."/>
            <person name="Zhou L."/>
            <person name="Zhou L."/>
            <person name="Ni X."/>
            <person name="Tian J."/>
            <person name="Zhou Y."/>
            <person name="Sheng Y."/>
            <person name="Liu T."/>
            <person name="Pan Y."/>
            <person name="Xia L."/>
            <person name="Li J."/>
            <person name="Zhao F."/>
            <person name="Cao W."/>
        </authorList>
    </citation>
    <scope>NUCLEOTIDE SEQUENCE</scope>
    <source>
        <strain evidence="2">Rmic-2018</strain>
        <tissue evidence="2">Larvae</tissue>
    </source>
</reference>
<evidence type="ECO:0000313" key="3">
    <source>
        <dbReference type="Proteomes" id="UP000821866"/>
    </source>
</evidence>
<comment type="caution">
    <text evidence="2">The sequence shown here is derived from an EMBL/GenBank/DDBJ whole genome shotgun (WGS) entry which is preliminary data.</text>
</comment>
<feature type="coiled-coil region" evidence="1">
    <location>
        <begin position="122"/>
        <end position="163"/>
    </location>
</feature>
<reference evidence="2" key="1">
    <citation type="journal article" date="2020" name="Cell">
        <title>Large-Scale Comparative Analyses of Tick Genomes Elucidate Their Genetic Diversity and Vector Capacities.</title>
        <authorList>
            <consortium name="Tick Genome and Microbiome Consortium (TIGMIC)"/>
            <person name="Jia N."/>
            <person name="Wang J."/>
            <person name="Shi W."/>
            <person name="Du L."/>
            <person name="Sun Y."/>
            <person name="Zhan W."/>
            <person name="Jiang J.F."/>
            <person name="Wang Q."/>
            <person name="Zhang B."/>
            <person name="Ji P."/>
            <person name="Bell-Sakyi L."/>
            <person name="Cui X.M."/>
            <person name="Yuan T.T."/>
            <person name="Jiang B.G."/>
            <person name="Yang W.F."/>
            <person name="Lam T.T."/>
            <person name="Chang Q.C."/>
            <person name="Ding S.J."/>
            <person name="Wang X.J."/>
            <person name="Zhu J.G."/>
            <person name="Ruan X.D."/>
            <person name="Zhao L."/>
            <person name="Wei J.T."/>
            <person name="Ye R.Z."/>
            <person name="Que T.C."/>
            <person name="Du C.H."/>
            <person name="Zhou Y.H."/>
            <person name="Cheng J.X."/>
            <person name="Dai P.F."/>
            <person name="Guo W.B."/>
            <person name="Han X.H."/>
            <person name="Huang E.J."/>
            <person name="Li L.F."/>
            <person name="Wei W."/>
            <person name="Gao Y.C."/>
            <person name="Liu J.Z."/>
            <person name="Shao H.Z."/>
            <person name="Wang X."/>
            <person name="Wang C.C."/>
            <person name="Yang T.C."/>
            <person name="Huo Q.B."/>
            <person name="Li W."/>
            <person name="Chen H.Y."/>
            <person name="Chen S.E."/>
            <person name="Zhou L.G."/>
            <person name="Ni X.B."/>
            <person name="Tian J.H."/>
            <person name="Sheng Y."/>
            <person name="Liu T."/>
            <person name="Pan Y.S."/>
            <person name="Xia L.Y."/>
            <person name="Li J."/>
            <person name="Zhao F."/>
            <person name="Cao W.C."/>
        </authorList>
    </citation>
    <scope>NUCLEOTIDE SEQUENCE</scope>
    <source>
        <strain evidence="2">Rmic-2018</strain>
    </source>
</reference>
<keyword evidence="1" id="KW-0175">Coiled coil</keyword>
<accession>A0A9J6DCU7</accession>
<protein>
    <submittedName>
        <fullName evidence="2">Uncharacterized protein</fullName>
    </submittedName>
</protein>
<dbReference type="AlphaFoldDB" id="A0A9J6DCU7"/>
<dbReference type="InterPro" id="IPR042337">
    <property type="entry name" value="GSE1"/>
</dbReference>
<proteinExistence type="predicted"/>
<gene>
    <name evidence="2" type="ORF">HPB51_023622</name>
</gene>
<organism evidence="2 3">
    <name type="scientific">Rhipicephalus microplus</name>
    <name type="common">Cattle tick</name>
    <name type="synonym">Boophilus microplus</name>
    <dbReference type="NCBI Taxonomy" id="6941"/>
    <lineage>
        <taxon>Eukaryota</taxon>
        <taxon>Metazoa</taxon>
        <taxon>Ecdysozoa</taxon>
        <taxon>Arthropoda</taxon>
        <taxon>Chelicerata</taxon>
        <taxon>Arachnida</taxon>
        <taxon>Acari</taxon>
        <taxon>Parasitiformes</taxon>
        <taxon>Ixodida</taxon>
        <taxon>Ixodoidea</taxon>
        <taxon>Ixodidae</taxon>
        <taxon>Rhipicephalinae</taxon>
        <taxon>Rhipicephalus</taxon>
        <taxon>Boophilus</taxon>
    </lineage>
</organism>
<evidence type="ECO:0000313" key="2">
    <source>
        <dbReference type="EMBL" id="KAH8019957.1"/>
    </source>
</evidence>
<dbReference type="PANTHER" id="PTHR17608">
    <property type="entry name" value="GENETIC SUPPRESSOR ELEMENT 1"/>
    <property type="match status" value="1"/>
</dbReference>
<dbReference type="EMBL" id="JABSTU010000010">
    <property type="protein sequence ID" value="KAH8019957.1"/>
    <property type="molecule type" value="Genomic_DNA"/>
</dbReference>